<dbReference type="SUPFAM" id="SSF47769">
    <property type="entry name" value="SAM/Pointed domain"/>
    <property type="match status" value="1"/>
</dbReference>
<dbReference type="InterPro" id="IPR013761">
    <property type="entry name" value="SAM/pointed_sf"/>
</dbReference>
<organism evidence="9">
    <name type="scientific">Parasteatoda tepidariorum</name>
    <name type="common">Common house spider</name>
    <name type="synonym">Achaearanea tepidariorum</name>
    <dbReference type="NCBI Taxonomy" id="114398"/>
    <lineage>
        <taxon>Eukaryota</taxon>
        <taxon>Metazoa</taxon>
        <taxon>Ecdysozoa</taxon>
        <taxon>Arthropoda</taxon>
        <taxon>Chelicerata</taxon>
        <taxon>Arachnida</taxon>
        <taxon>Araneae</taxon>
        <taxon>Araneomorphae</taxon>
        <taxon>Entelegynae</taxon>
        <taxon>Araneoidea</taxon>
        <taxon>Theridiidae</taxon>
        <taxon>Parasteatoda</taxon>
    </lineage>
</organism>
<evidence type="ECO:0000256" key="4">
    <source>
        <dbReference type="ARBA" id="ARBA00022833"/>
    </source>
</evidence>
<dbReference type="InterPro" id="IPR013083">
    <property type="entry name" value="Znf_RING/FYVE/PHD"/>
</dbReference>
<feature type="coiled-coil region" evidence="6">
    <location>
        <begin position="441"/>
        <end position="502"/>
    </location>
</feature>
<dbReference type="InterPro" id="IPR003591">
    <property type="entry name" value="Leu-rich_rpt_typical-subtyp"/>
</dbReference>
<evidence type="ECO:0000256" key="7">
    <source>
        <dbReference type="SAM" id="MobiDB-lite"/>
    </source>
</evidence>
<dbReference type="SUPFAM" id="SSF52058">
    <property type="entry name" value="L domain-like"/>
    <property type="match status" value="1"/>
</dbReference>
<dbReference type="AlphaFoldDB" id="A0A2L2YB68"/>
<evidence type="ECO:0000256" key="1">
    <source>
        <dbReference type="ARBA" id="ARBA00022614"/>
    </source>
</evidence>
<keyword evidence="3 5" id="KW-0479">Metal-binding</keyword>
<evidence type="ECO:0000313" key="9">
    <source>
        <dbReference type="EMBL" id="LAA05396.1"/>
    </source>
</evidence>
<dbReference type="InterPro" id="IPR001841">
    <property type="entry name" value="Znf_RING"/>
</dbReference>
<dbReference type="InterPro" id="IPR032675">
    <property type="entry name" value="LRR_dom_sf"/>
</dbReference>
<dbReference type="PROSITE" id="PS51450">
    <property type="entry name" value="LRR"/>
    <property type="match status" value="1"/>
</dbReference>
<keyword evidence="3 5" id="KW-0863">Zinc-finger</keyword>
<sequence length="710" mass="81329">MCIAKEAPESTFDISDCNLSEVPSGVYSMCRVFRKEALLLQTNQLTSLQNGGSLKDLSDLIVLNVHNNKLHSLPDEIGYLTHLQELNLEKNRLKKLPVSIGKLTNLRSLNLKSNNLQSFPLAICSIQCLQSLDICNNPKIKTLPKELCNLVSLNCFNLDAQLFTYPNCDICLKGVESIQRFLCNESGREYCLVSSPSCDVPSKTAEHTVYNTLESPDFSASYHQYQRAKEQRQLDLRLMEEALKESLVLPSAADTSIRKKQLMDNIALEQDRMENEILLLQKKKEKEKQNLLSILSNVENHSAKLINKLMELNDKRQNLENMAAVLEKDRIDNEELFSIKQEELDQLRKKEVLEAMKEMLLCEENFGKYEARRYSMAEEIQNDENESKLKLFNIFHERELDQQILINRLLEEEQYQKKAFEVLQQQKDLQHQQIAHQIQLIEKELSNLSAAEMEKKNLKISSDINTLSEHRIALACLLTELLTAKEQRERELKERLLEMEARHAHEMEDFWLLQYQKLLDMKPKGITIAELTIDDEVKDLLLNIPAPDLIPLFAMKGITIEDLLRFTVRDLKKIGVLDEDICEAILGKALTYSEGDYKRYALPKFSETPEPSAPPDSDESPELEELSEPATSAFEAQPEEMRVPSAPPFSPDTESKLWCHTECVICMDLQTSIVFLPCGHVCCCQKCSEGIELCPMCRTTVTSKFVISFS</sequence>
<keyword evidence="4" id="KW-0862">Zinc</keyword>
<protein>
    <submittedName>
        <fullName evidence="9">E3 ubiquitin-protein ligase LRSAM1</fullName>
    </submittedName>
</protein>
<dbReference type="InterPro" id="IPR001611">
    <property type="entry name" value="Leu-rich_rpt"/>
</dbReference>
<dbReference type="SMART" id="SM00184">
    <property type="entry name" value="RING"/>
    <property type="match status" value="1"/>
</dbReference>
<dbReference type="SMART" id="SM00369">
    <property type="entry name" value="LRR_TYP"/>
    <property type="match status" value="3"/>
</dbReference>
<reference evidence="9" key="1">
    <citation type="journal article" date="2016" name="Mol. Ecol. Resour.">
        <title>Evaluation of the impact of RNA preservation methods of spiders for de novo transcriptome assembly.</title>
        <authorList>
            <person name="Kono N."/>
            <person name="Nakamura H."/>
            <person name="Ito Y."/>
            <person name="Tomita M."/>
            <person name="Arakawa K."/>
        </authorList>
    </citation>
    <scope>NUCLEOTIDE SEQUENCE</scope>
    <source>
        <tissue evidence="9">Whole body</tissue>
    </source>
</reference>
<feature type="coiled-coil region" evidence="6">
    <location>
        <begin position="263"/>
        <end position="329"/>
    </location>
</feature>
<dbReference type="Gene3D" id="3.80.10.10">
    <property type="entry name" value="Ribonuclease Inhibitor"/>
    <property type="match status" value="1"/>
</dbReference>
<dbReference type="SUPFAM" id="SSF57850">
    <property type="entry name" value="RING/U-box"/>
    <property type="match status" value="1"/>
</dbReference>
<keyword evidence="6" id="KW-0175">Coiled coil</keyword>
<dbReference type="CDD" id="cd16515">
    <property type="entry name" value="RING-HC_LRSAM1"/>
    <property type="match status" value="1"/>
</dbReference>
<feature type="compositionally biased region" description="Acidic residues" evidence="7">
    <location>
        <begin position="616"/>
        <end position="627"/>
    </location>
</feature>
<dbReference type="InterPro" id="IPR050216">
    <property type="entry name" value="LRR_domain-containing"/>
</dbReference>
<accession>A0A2L2YB68</accession>
<dbReference type="PANTHER" id="PTHR48051:SF47">
    <property type="entry name" value="LEUCINE RICH REPEAT AND STERILE ALPHA MOTIF CONTAINING 1"/>
    <property type="match status" value="1"/>
</dbReference>
<keyword evidence="2" id="KW-0677">Repeat</keyword>
<name>A0A2L2YB68_PARTP</name>
<dbReference type="OrthoDB" id="1711136at2759"/>
<dbReference type="Pfam" id="PF13920">
    <property type="entry name" value="zf-C3HC4_3"/>
    <property type="match status" value="1"/>
</dbReference>
<dbReference type="Pfam" id="PF13855">
    <property type="entry name" value="LRR_8"/>
    <property type="match status" value="1"/>
</dbReference>
<dbReference type="GO" id="GO:0005737">
    <property type="term" value="C:cytoplasm"/>
    <property type="evidence" value="ECO:0007669"/>
    <property type="project" value="TreeGrafter"/>
</dbReference>
<proteinExistence type="evidence at transcript level"/>
<dbReference type="PANTHER" id="PTHR48051">
    <property type="match status" value="1"/>
</dbReference>
<evidence type="ECO:0000256" key="3">
    <source>
        <dbReference type="ARBA" id="ARBA00022771"/>
    </source>
</evidence>
<evidence type="ECO:0000256" key="6">
    <source>
        <dbReference type="SAM" id="Coils"/>
    </source>
</evidence>
<dbReference type="GO" id="GO:0008270">
    <property type="term" value="F:zinc ion binding"/>
    <property type="evidence" value="ECO:0007669"/>
    <property type="project" value="UniProtKB-KW"/>
</dbReference>
<feature type="domain" description="RING-type" evidence="8">
    <location>
        <begin position="663"/>
        <end position="698"/>
    </location>
</feature>
<dbReference type="EMBL" id="IAAA01015481">
    <property type="protein sequence ID" value="LAA05396.1"/>
    <property type="molecule type" value="mRNA"/>
</dbReference>
<dbReference type="PROSITE" id="PS50089">
    <property type="entry name" value="ZF_RING_2"/>
    <property type="match status" value="1"/>
</dbReference>
<dbReference type="Gene3D" id="3.30.40.10">
    <property type="entry name" value="Zinc/RING finger domain, C3HC4 (zinc finger)"/>
    <property type="match status" value="1"/>
</dbReference>
<evidence type="ECO:0000259" key="8">
    <source>
        <dbReference type="PROSITE" id="PS50089"/>
    </source>
</evidence>
<keyword evidence="1" id="KW-0433">Leucine-rich repeat</keyword>
<feature type="region of interest" description="Disordered" evidence="7">
    <location>
        <begin position="604"/>
        <end position="651"/>
    </location>
</feature>
<evidence type="ECO:0000256" key="2">
    <source>
        <dbReference type="ARBA" id="ARBA00022737"/>
    </source>
</evidence>
<evidence type="ECO:0000256" key="5">
    <source>
        <dbReference type="PROSITE-ProRule" id="PRU00175"/>
    </source>
</evidence>